<dbReference type="InterPro" id="IPR023214">
    <property type="entry name" value="HAD_sf"/>
</dbReference>
<keyword evidence="1" id="KW-0378">Hydrolase</keyword>
<protein>
    <submittedName>
        <fullName evidence="1">Cof-type HAD-IIB family hydrolase</fullName>
        <ecNumber evidence="1">3.1.3.-</ecNumber>
    </submittedName>
</protein>
<evidence type="ECO:0000313" key="1">
    <source>
        <dbReference type="EMBL" id="MFC6207958.1"/>
    </source>
</evidence>
<sequence length="272" mass="29417">MAIKLIATDLNGTLLHDDQSFNQAMFTETLAELTKHNVKLVLSSGNQFAHLRELFADVLTPELGIIAENGASIYHDNQLVFDGSLTASQLQTFIETDRFLPCLKGAYIILTGAKGSYTEIGAPQQLIDAAEKFYDNLHQVTSLQAVTDKIKKISVSVLPGQAAQLVQSLNTALAGRLVAHDSGYGVVDLVTTNVGKLPAVQWLARHWHIQAEEIMAFGDGANDVPLLQFAGQGVAMKNAPAEIQRAGNLISEWSNQEDGVLKTIQQVIAELA</sequence>
<dbReference type="InterPro" id="IPR036412">
    <property type="entry name" value="HAD-like_sf"/>
</dbReference>
<dbReference type="Gene3D" id="3.40.50.1000">
    <property type="entry name" value="HAD superfamily/HAD-like"/>
    <property type="match status" value="1"/>
</dbReference>
<gene>
    <name evidence="1" type="ORF">ACFP1G_10850</name>
</gene>
<dbReference type="Proteomes" id="UP001596254">
    <property type="component" value="Unassembled WGS sequence"/>
</dbReference>
<dbReference type="RefSeq" id="WP_125692452.1">
    <property type="nucleotide sequence ID" value="NZ_JBHSSK010000029.1"/>
</dbReference>
<dbReference type="PANTHER" id="PTHR10000:SF53">
    <property type="entry name" value="5-AMINO-6-(5-PHOSPHO-D-RIBITYLAMINO)URACIL PHOSPHATASE YBJI-RELATED"/>
    <property type="match status" value="1"/>
</dbReference>
<dbReference type="PANTHER" id="PTHR10000">
    <property type="entry name" value="PHOSPHOSERINE PHOSPHATASE"/>
    <property type="match status" value="1"/>
</dbReference>
<keyword evidence="2" id="KW-1185">Reference proteome</keyword>
<dbReference type="CDD" id="cd07518">
    <property type="entry name" value="HAD_YbiV-Like"/>
    <property type="match status" value="1"/>
</dbReference>
<dbReference type="Pfam" id="PF08282">
    <property type="entry name" value="Hydrolase_3"/>
    <property type="match status" value="1"/>
</dbReference>
<dbReference type="SUPFAM" id="SSF56784">
    <property type="entry name" value="HAD-like"/>
    <property type="match status" value="1"/>
</dbReference>
<name>A0ABW1SV59_9LACO</name>
<proteinExistence type="predicted"/>
<dbReference type="PROSITE" id="PS01229">
    <property type="entry name" value="COF_2"/>
    <property type="match status" value="1"/>
</dbReference>
<dbReference type="Gene3D" id="3.30.1240.10">
    <property type="match status" value="1"/>
</dbReference>
<comment type="caution">
    <text evidence="1">The sequence shown here is derived from an EMBL/GenBank/DDBJ whole genome shotgun (WGS) entry which is preliminary data.</text>
</comment>
<reference evidence="2" key="1">
    <citation type="journal article" date="2019" name="Int. J. Syst. Evol. Microbiol.">
        <title>The Global Catalogue of Microorganisms (GCM) 10K type strain sequencing project: providing services to taxonomists for standard genome sequencing and annotation.</title>
        <authorList>
            <consortium name="The Broad Institute Genomics Platform"/>
            <consortium name="The Broad Institute Genome Sequencing Center for Infectious Disease"/>
            <person name="Wu L."/>
            <person name="Ma J."/>
        </authorList>
    </citation>
    <scope>NUCLEOTIDE SEQUENCE [LARGE SCALE GENOMIC DNA]</scope>
    <source>
        <strain evidence="2">CCM 8905</strain>
    </source>
</reference>
<dbReference type="EMBL" id="JBHSSK010000029">
    <property type="protein sequence ID" value="MFC6207958.1"/>
    <property type="molecule type" value="Genomic_DNA"/>
</dbReference>
<evidence type="ECO:0000313" key="2">
    <source>
        <dbReference type="Proteomes" id="UP001596254"/>
    </source>
</evidence>
<dbReference type="EC" id="3.1.3.-" evidence="1"/>
<dbReference type="GO" id="GO:0016787">
    <property type="term" value="F:hydrolase activity"/>
    <property type="evidence" value="ECO:0007669"/>
    <property type="project" value="UniProtKB-KW"/>
</dbReference>
<accession>A0ABW1SV59</accession>
<dbReference type="InterPro" id="IPR006379">
    <property type="entry name" value="HAD-SF_hydro_IIB"/>
</dbReference>
<organism evidence="1 2">
    <name type="scientific">Levilactobacillus tongjiangensis</name>
    <dbReference type="NCBI Taxonomy" id="2486023"/>
    <lineage>
        <taxon>Bacteria</taxon>
        <taxon>Bacillati</taxon>
        <taxon>Bacillota</taxon>
        <taxon>Bacilli</taxon>
        <taxon>Lactobacillales</taxon>
        <taxon>Lactobacillaceae</taxon>
        <taxon>Levilactobacillus</taxon>
    </lineage>
</organism>
<dbReference type="NCBIfam" id="TIGR01484">
    <property type="entry name" value="HAD-SF-IIB"/>
    <property type="match status" value="1"/>
</dbReference>